<evidence type="ECO:0000313" key="4">
    <source>
        <dbReference type="Proteomes" id="UP001292094"/>
    </source>
</evidence>
<proteinExistence type="predicted"/>
<dbReference type="Proteomes" id="UP001292094">
    <property type="component" value="Unassembled WGS sequence"/>
</dbReference>
<feature type="region of interest" description="Disordered" evidence="1">
    <location>
        <begin position="72"/>
        <end position="158"/>
    </location>
</feature>
<keyword evidence="4" id="KW-1185">Reference proteome</keyword>
<gene>
    <name evidence="3" type="ORF">Pmani_038159</name>
</gene>
<protein>
    <submittedName>
        <fullName evidence="3">Uncharacterized protein</fullName>
    </submittedName>
</protein>
<organism evidence="3 4">
    <name type="scientific">Petrolisthes manimaculis</name>
    <dbReference type="NCBI Taxonomy" id="1843537"/>
    <lineage>
        <taxon>Eukaryota</taxon>
        <taxon>Metazoa</taxon>
        <taxon>Ecdysozoa</taxon>
        <taxon>Arthropoda</taxon>
        <taxon>Crustacea</taxon>
        <taxon>Multicrustacea</taxon>
        <taxon>Malacostraca</taxon>
        <taxon>Eumalacostraca</taxon>
        <taxon>Eucarida</taxon>
        <taxon>Decapoda</taxon>
        <taxon>Pleocyemata</taxon>
        <taxon>Anomura</taxon>
        <taxon>Galatheoidea</taxon>
        <taxon>Porcellanidae</taxon>
        <taxon>Petrolisthes</taxon>
    </lineage>
</organism>
<name>A0AAE1NGR4_9EUCA</name>
<feature type="compositionally biased region" description="Basic residues" evidence="1">
    <location>
        <begin position="110"/>
        <end position="127"/>
    </location>
</feature>
<feature type="compositionally biased region" description="Basic and acidic residues" evidence="1">
    <location>
        <begin position="72"/>
        <end position="85"/>
    </location>
</feature>
<dbReference type="AlphaFoldDB" id="A0AAE1NGR4"/>
<evidence type="ECO:0000256" key="1">
    <source>
        <dbReference type="SAM" id="MobiDB-lite"/>
    </source>
</evidence>
<dbReference type="EMBL" id="JAWZYT010006108">
    <property type="protein sequence ID" value="KAK4288835.1"/>
    <property type="molecule type" value="Genomic_DNA"/>
</dbReference>
<evidence type="ECO:0000313" key="3">
    <source>
        <dbReference type="EMBL" id="KAK4288835.1"/>
    </source>
</evidence>
<feature type="compositionally biased region" description="Basic residues" evidence="1">
    <location>
        <begin position="145"/>
        <end position="156"/>
    </location>
</feature>
<keyword evidence="2" id="KW-0732">Signal</keyword>
<sequence length="431" mass="47382">MRVVLVGLLALTYLTSSTWAHEAEAREGKGCQSVGGSCLSDPATDTMSQTELQDCPVGTLCYINLSERVRRSEQKERIDKGEMVKKKIKKGVRKVGERRREETDEEKENKRHKSSPLNKNKKNKKRKNIEGISRKSKSEVEREVRRRRKQMTSRRKGMLELTDGKVREIGPATRMGKKVCKPKRSCKNENGRCKKKCRGNDTIIAKGCKGKKKCQCCVRGCKTKKSCVGTCRKKCEEWESEKYVRKGCKGDGCVCCVRKEVDPVIPEPQPECKNVDQCKEYLGTCKPRCEQTESVVVGACEGRSCFCCVEEKEIGCPQSQFCPGECTATCKGVVANVTCPGLNCLCCLKCSISTTCRERKGSCKSDCACGEEELIGECTGAGCKCCIPHVQDCSGYCGKGECIYTPLCNQESVVVGGGCNGGPACGCCGPK</sequence>
<accession>A0AAE1NGR4</accession>
<feature type="signal peptide" evidence="2">
    <location>
        <begin position="1"/>
        <end position="20"/>
    </location>
</feature>
<feature type="chain" id="PRO_5042020723" evidence="2">
    <location>
        <begin position="21"/>
        <end position="431"/>
    </location>
</feature>
<comment type="caution">
    <text evidence="3">The sequence shown here is derived from an EMBL/GenBank/DDBJ whole genome shotgun (WGS) entry which is preliminary data.</text>
</comment>
<feature type="compositionally biased region" description="Basic and acidic residues" evidence="1">
    <location>
        <begin position="128"/>
        <end position="144"/>
    </location>
</feature>
<evidence type="ECO:0000256" key="2">
    <source>
        <dbReference type="SAM" id="SignalP"/>
    </source>
</evidence>
<reference evidence="3" key="1">
    <citation type="submission" date="2023-11" db="EMBL/GenBank/DDBJ databases">
        <title>Genome assemblies of two species of porcelain crab, Petrolisthes cinctipes and Petrolisthes manimaculis (Anomura: Porcellanidae).</title>
        <authorList>
            <person name="Angst P."/>
        </authorList>
    </citation>
    <scope>NUCLEOTIDE SEQUENCE</scope>
    <source>
        <strain evidence="3">PB745_02</strain>
        <tissue evidence="3">Gill</tissue>
    </source>
</reference>